<name>A0A1I0MDB6_9EURY</name>
<dbReference type="AlphaFoldDB" id="A0A1I0MDB6"/>
<keyword evidence="2" id="KW-1185">Reference proteome</keyword>
<evidence type="ECO:0000313" key="1">
    <source>
        <dbReference type="EMBL" id="SEV85750.1"/>
    </source>
</evidence>
<organism evidence="1 2">
    <name type="scientific">Natrinema salifodinae</name>
    <dbReference type="NCBI Taxonomy" id="1202768"/>
    <lineage>
        <taxon>Archaea</taxon>
        <taxon>Methanobacteriati</taxon>
        <taxon>Methanobacteriota</taxon>
        <taxon>Stenosarchaea group</taxon>
        <taxon>Halobacteria</taxon>
        <taxon>Halobacteriales</taxon>
        <taxon>Natrialbaceae</taxon>
        <taxon>Natrinema</taxon>
    </lineage>
</organism>
<dbReference type="RefSeq" id="WP_173424880.1">
    <property type="nucleotide sequence ID" value="NZ_FOIS01000001.1"/>
</dbReference>
<dbReference type="EMBL" id="FOIS01000001">
    <property type="protein sequence ID" value="SEV85750.1"/>
    <property type="molecule type" value="Genomic_DNA"/>
</dbReference>
<proteinExistence type="predicted"/>
<protein>
    <submittedName>
        <fullName evidence="1">Uncharacterized protein</fullName>
    </submittedName>
</protein>
<dbReference type="eggNOG" id="ENOG502N5D6">
    <property type="taxonomic scope" value="Archaea"/>
</dbReference>
<reference evidence="2" key="1">
    <citation type="submission" date="2016-10" db="EMBL/GenBank/DDBJ databases">
        <authorList>
            <person name="Varghese N."/>
        </authorList>
    </citation>
    <scope>NUCLEOTIDE SEQUENCE [LARGE SCALE GENOMIC DNA]</scope>
    <source>
        <strain evidence="2">CGMCC 1.12284</strain>
    </source>
</reference>
<accession>A0A1I0MDB6</accession>
<gene>
    <name evidence="1" type="ORF">SAMN05216285_0760</name>
</gene>
<sequence>MEDKPDARIDRPERLCDAIVGIIDELEDSDIIDDERASELRSEIYRSIDIPEE</sequence>
<evidence type="ECO:0000313" key="2">
    <source>
        <dbReference type="Proteomes" id="UP000183275"/>
    </source>
</evidence>
<dbReference type="Proteomes" id="UP000183275">
    <property type="component" value="Unassembled WGS sequence"/>
</dbReference>